<feature type="compositionally biased region" description="Polar residues" evidence="1">
    <location>
        <begin position="177"/>
        <end position="187"/>
    </location>
</feature>
<reference evidence="2" key="3">
    <citation type="journal article" date="2006" name="Virus Res.">
        <title>Evolution of ORF5 of Spanish porcine reproductive and respiratory syndrome virus strains from 1991 to 2005.</title>
        <authorList>
            <person name="Mateu E."/>
            <person name="Diaz I."/>
            <person name="Darwich L."/>
            <person name="Casal J."/>
            <person name="Martin M."/>
            <person name="Pujols J."/>
        </authorList>
    </citation>
    <scope>NUCLEOTIDE SEQUENCE</scope>
    <source>
        <strain evidence="2">Uab12</strain>
    </source>
</reference>
<gene>
    <name evidence="2" type="primary">ORF5</name>
</gene>
<dbReference type="Pfam" id="PF00951">
    <property type="entry name" value="Arteri_Gl"/>
    <property type="match status" value="1"/>
</dbReference>
<proteinExistence type="predicted"/>
<accession>Q8QQV2</accession>
<protein>
    <submittedName>
        <fullName evidence="2">Envelope glycoprotein</fullName>
    </submittedName>
</protein>
<evidence type="ECO:0000256" key="1">
    <source>
        <dbReference type="SAM" id="MobiDB-lite"/>
    </source>
</evidence>
<keyword evidence="2" id="KW-0261">Viral envelope protein</keyword>
<reference evidence="2" key="1">
    <citation type="submission" date="2002-03" db="EMBL/GenBank/DDBJ databases">
        <authorList>
            <person name="Mateu E.M."/>
            <person name="Martin M."/>
            <person name="Vidal D."/>
        </authorList>
    </citation>
    <scope>NUCLEOTIDE SEQUENCE</scope>
    <source>
        <strain evidence="2">Uab12</strain>
    </source>
</reference>
<reference evidence="2" key="2">
    <citation type="journal article" date="2003" name="J. Gen. Virol.">
        <title>Genetic diversity and phylogenetic analysis of glycoprotein 5 of European-type porcine reproductive and respiratory virus strains in Spain.</title>
        <authorList>
            <person name="Mateu E."/>
            <person name="Martin M."/>
            <person name="Vidal D."/>
        </authorList>
    </citation>
    <scope>NUCLEOTIDE SEQUENCE</scope>
    <source>
        <strain evidence="2">Uab12</strain>
    </source>
</reference>
<dbReference type="InterPro" id="IPR001332">
    <property type="entry name" value="Arteri_GP5"/>
</dbReference>
<dbReference type="GO" id="GO:0019031">
    <property type="term" value="C:viral envelope"/>
    <property type="evidence" value="ECO:0007669"/>
    <property type="project" value="UniProtKB-KW"/>
</dbReference>
<feature type="region of interest" description="Disordered" evidence="1">
    <location>
        <begin position="171"/>
        <end position="201"/>
    </location>
</feature>
<dbReference type="EMBL" id="AF495500">
    <property type="protein sequence ID" value="AAM15938.1"/>
    <property type="molecule type" value="Genomic_RNA"/>
</dbReference>
<evidence type="ECO:0000313" key="2">
    <source>
        <dbReference type="EMBL" id="AAM15938.1"/>
    </source>
</evidence>
<name>Q8QQV2_PRRSV</name>
<organism evidence="2">
    <name type="scientific">Porcine reproductive and respiratory syndrome virus</name>
    <name type="common">PRRSV</name>
    <dbReference type="NCBI Taxonomy" id="28344"/>
    <lineage>
        <taxon>Viruses</taxon>
        <taxon>Riboviria</taxon>
        <taxon>Orthornavirae</taxon>
        <taxon>Pisuviricota</taxon>
        <taxon>Pisoniviricetes</taxon>
        <taxon>Nidovirales</taxon>
        <taxon>Arnidovirineae</taxon>
        <taxon>Arteriviridae</taxon>
        <taxon>Variarterivirinae</taxon>
        <taxon>Betaarterivirus</taxon>
        <taxon>Ampobartevirus</taxon>
        <taxon>Betaarterivirus americense</taxon>
    </lineage>
</organism>
<sequence>MRCYHKFGAFLGLRTLASGGFFCCVPACPGPFADGNGNSSTYQYIYNLTICELNGTGWLANHFEWAVETFVLLARLQSYPLTGFTHNKPFFSRARPQCCVHYRVLWQTGCTHQSLRRLCSHPDRVLCHPRLSKICVASGYAQSRVYQLHCGRPREDSEMEISQSRGEIGDIRKRWRTSSPSNISSSEGLKLNPDEDLGWNK</sequence>
<keyword evidence="2" id="KW-0946">Virion</keyword>
<organismHost>
    <name type="scientific">Sus scrofa</name>
    <name type="common">Pig</name>
    <dbReference type="NCBI Taxonomy" id="9823"/>
</organismHost>